<dbReference type="PRINTS" id="PR01159">
    <property type="entry name" value="DNAGYRASEB"/>
</dbReference>
<dbReference type="SUPFAM" id="SSF56719">
    <property type="entry name" value="Type II DNA topoisomerase"/>
    <property type="match status" value="1"/>
</dbReference>
<evidence type="ECO:0000256" key="2">
    <source>
        <dbReference type="ARBA" id="ARBA00010708"/>
    </source>
</evidence>
<keyword evidence="4 11" id="KW-0479">Metal-binding</keyword>
<protein>
    <recommendedName>
        <fullName evidence="11">DNA gyrase subunit B</fullName>
        <ecNumber evidence="11">5.6.2.2</ecNumber>
    </recommendedName>
</protein>
<feature type="binding site" evidence="11">
    <location>
        <position position="496"/>
    </location>
    <ligand>
        <name>Mg(2+)</name>
        <dbReference type="ChEBI" id="CHEBI:18420"/>
        <label>2</label>
    </ligand>
</feature>
<dbReference type="GO" id="GO:0003677">
    <property type="term" value="F:DNA binding"/>
    <property type="evidence" value="ECO:0007669"/>
    <property type="project" value="UniProtKB-KW"/>
</dbReference>
<evidence type="ECO:0000256" key="9">
    <source>
        <dbReference type="ARBA" id="ARBA00023125"/>
    </source>
</evidence>
<evidence type="ECO:0000256" key="3">
    <source>
        <dbReference type="ARBA" id="ARBA00022490"/>
    </source>
</evidence>
<dbReference type="InterPro" id="IPR013759">
    <property type="entry name" value="Topo_IIA_B_C"/>
</dbReference>
<dbReference type="Proteomes" id="UP000593910">
    <property type="component" value="Chromosome"/>
</dbReference>
<dbReference type="InterPro" id="IPR006171">
    <property type="entry name" value="TOPRIM_dom"/>
</dbReference>
<keyword evidence="9" id="KW-0238">DNA-binding</keyword>
<evidence type="ECO:0000256" key="6">
    <source>
        <dbReference type="ARBA" id="ARBA00022840"/>
    </source>
</evidence>
<sequence length="772" mass="86971">MEQNYGASNIKVLKGLEAVRKRPGMYIGDTGHRGLHHLVYEVIDNSIDEAMAGHCDTIEVTLTKDGKCRVKDNGRGIPTDMHPTEGMSAATVVLTVLHAGGKFDKDTYKVSGGLHGVGVSVVNALSSDLHMTIHRNGEIHEQDFKKGIPQEALTVTGTTRKSGTSIEFSADPSIFTETVTFEYDYLAKRFKELAYLNPFITIKFNDERSGQKEVYHFEGGISQYVEDMNKKEMVAPVYFFTGKAEDIEYDIAFMYNDAYDEKFSSFVNNIRTPNGGTHEAGFRAGLTRVISNYNSKNGAAKEKDVKISGDDVKEGLIAIVSVRVPEPQFEGQTKGKLGNTYVRPLVQKATGDALSKYFEENPIEAKAIVQKALMAARGREAAKKARELTRRKDVMSVGTLPGKLADCQSKDASICELYLVEGDSAGGSAKMGRDRVFQAILPLKGKILNVEKARLDKILKSDEITNMITAMGCGIGEEYNEEKLRYHKIIIMTDADVDGSHIQTLLLTFFFRYFRNIVENGYLYLAQPPLYRYKKGKKEIYFKDDRVMNDFLIDNGVESLEIESIGHNDLVAFFKMVDHYAGSLEALERRYALVKLIRHFIENPDIIAKPAKEMFEDIKAFLDSINNNILTHTINEETNEIHLFVQTDGGMEELLVNDELFAAPHFSEADFVYRKIKDWDISFDKDILEVLEDIKDYAKKGAYIQRYKGLGEMNPEQLWETTMTPENRVLLQVNIEDAEAASDAFTLFMGDEVEPRRNYIETHAKDVKHLDV</sequence>
<dbReference type="PROSITE" id="PS00177">
    <property type="entry name" value="TOPOISOMERASE_II"/>
    <property type="match status" value="1"/>
</dbReference>
<dbReference type="CDD" id="cd16928">
    <property type="entry name" value="HATPase_GyrB-like"/>
    <property type="match status" value="1"/>
</dbReference>
<dbReference type="InterPro" id="IPR034160">
    <property type="entry name" value="TOPRIM_GyrB"/>
</dbReference>
<evidence type="ECO:0000256" key="1">
    <source>
        <dbReference type="ARBA" id="ARBA00000185"/>
    </source>
</evidence>
<dbReference type="InterPro" id="IPR036890">
    <property type="entry name" value="HATPase_C_sf"/>
</dbReference>
<keyword evidence="10 11" id="KW-0413">Isomerase</keyword>
<feature type="site" description="Interaction with DNA" evidence="11">
    <location>
        <position position="449"/>
    </location>
</feature>
<dbReference type="InterPro" id="IPR011557">
    <property type="entry name" value="GyrB"/>
</dbReference>
<dbReference type="Pfam" id="PF21249">
    <property type="entry name" value="GyrB_hook"/>
    <property type="match status" value="1"/>
</dbReference>
<dbReference type="Pfam" id="PF01751">
    <property type="entry name" value="Toprim"/>
    <property type="match status" value="1"/>
</dbReference>
<evidence type="ECO:0000256" key="10">
    <source>
        <dbReference type="ARBA" id="ARBA00023235"/>
    </source>
</evidence>
<dbReference type="NCBIfam" id="NF004189">
    <property type="entry name" value="PRK05644.1"/>
    <property type="match status" value="1"/>
</dbReference>
<reference evidence="13 14" key="1">
    <citation type="submission" date="2019-06" db="EMBL/GenBank/DDBJ databases">
        <title>Sulfurimonas gotlandica sp. nov., a chemoautotrophic and psychrotolerant epsilonproteobacterium isolated from a pelagic redoxcline, and an emended description of the genus Sulfurimonas.</title>
        <authorList>
            <person name="Wang S."/>
            <person name="Jiang L."/>
            <person name="Shao Z."/>
        </authorList>
    </citation>
    <scope>NUCLEOTIDE SEQUENCE [LARGE SCALE GENOMIC DNA]</scope>
    <source>
        <strain evidence="13 14">B2</strain>
    </source>
</reference>
<keyword evidence="14" id="KW-1185">Reference proteome</keyword>
<keyword evidence="7 11" id="KW-0460">Magnesium</keyword>
<dbReference type="SUPFAM" id="SSF55874">
    <property type="entry name" value="ATPase domain of HSP90 chaperone/DNA topoisomerase II/histidine kinase"/>
    <property type="match status" value="1"/>
</dbReference>
<dbReference type="KEGG" id="smax:FJR03_00025"/>
<evidence type="ECO:0000256" key="5">
    <source>
        <dbReference type="ARBA" id="ARBA00022741"/>
    </source>
</evidence>
<dbReference type="NCBIfam" id="NF011501">
    <property type="entry name" value="PRK14939.1"/>
    <property type="match status" value="1"/>
</dbReference>
<accession>A0A7M3V8X8</accession>
<dbReference type="NCBIfam" id="TIGR01059">
    <property type="entry name" value="gyrB"/>
    <property type="match status" value="1"/>
</dbReference>
<keyword evidence="8 11" id="KW-0799">Topoisomerase</keyword>
<evidence type="ECO:0000313" key="13">
    <source>
        <dbReference type="EMBL" id="QOP40211.1"/>
    </source>
</evidence>
<comment type="similarity">
    <text evidence="2 11">Belongs to the type II topoisomerase GyrB family.</text>
</comment>
<dbReference type="Gene3D" id="3.30.565.10">
    <property type="entry name" value="Histidine kinase-like ATPase, C-terminal domain"/>
    <property type="match status" value="1"/>
</dbReference>
<dbReference type="Gene3D" id="3.40.50.670">
    <property type="match status" value="2"/>
</dbReference>
<dbReference type="InterPro" id="IPR018522">
    <property type="entry name" value="TopoIIA_CS"/>
</dbReference>
<dbReference type="GO" id="GO:0006261">
    <property type="term" value="P:DNA-templated DNA replication"/>
    <property type="evidence" value="ECO:0007669"/>
    <property type="project" value="UniProtKB-UniRule"/>
</dbReference>
<feature type="binding site" evidence="11">
    <location>
        <position position="421"/>
    </location>
    <ligand>
        <name>Mg(2+)</name>
        <dbReference type="ChEBI" id="CHEBI:18420"/>
        <label>1</label>
        <note>catalytic</note>
    </ligand>
</feature>
<dbReference type="InterPro" id="IPR000565">
    <property type="entry name" value="Topo_IIA_B"/>
</dbReference>
<dbReference type="HAMAP" id="MF_01898">
    <property type="entry name" value="GyrB"/>
    <property type="match status" value="1"/>
</dbReference>
<comment type="cofactor">
    <cofactor evidence="11">
        <name>Mg(2+)</name>
        <dbReference type="ChEBI" id="CHEBI:18420"/>
    </cofactor>
    <cofactor evidence="11">
        <name>Mn(2+)</name>
        <dbReference type="ChEBI" id="CHEBI:29035"/>
    </cofactor>
    <cofactor evidence="11">
        <name>Ca(2+)</name>
        <dbReference type="ChEBI" id="CHEBI:29108"/>
    </cofactor>
    <text evidence="11">Binds two Mg(2+) per subunit. The magnesium ions form salt bridges with both the protein and the DNA. Can also accept other divalent metal cations, such as Mn(2+) or Ca(2+).</text>
</comment>
<dbReference type="InterPro" id="IPR002288">
    <property type="entry name" value="DNA_gyrase_B_C"/>
</dbReference>
<evidence type="ECO:0000256" key="11">
    <source>
        <dbReference type="HAMAP-Rule" id="MF_01898"/>
    </source>
</evidence>
<comment type="function">
    <text evidence="11">A type II topoisomerase that negatively supercoils closed circular double-stranded (ds) DNA in an ATP-dependent manner to modulate DNA topology and maintain chromosomes in an underwound state. Negative supercoiling favors strand separation, and DNA replication, transcription, recombination and repair, all of which involve strand separation. Also able to catalyze the interconversion of other topological isomers of dsDNA rings, including catenanes and knotted rings. Type II topoisomerases break and join 2 DNA strands simultaneously in an ATP-dependent manner.</text>
</comment>
<dbReference type="InterPro" id="IPR049353">
    <property type="entry name" value="GyrB_hook"/>
</dbReference>
<dbReference type="SMART" id="SM00433">
    <property type="entry name" value="TOP2c"/>
    <property type="match status" value="1"/>
</dbReference>
<dbReference type="AlphaFoldDB" id="A0A7M3V8X8"/>
<comment type="catalytic activity">
    <reaction evidence="1 11">
        <text>ATP-dependent breakage, passage and rejoining of double-stranded DNA.</text>
        <dbReference type="EC" id="5.6.2.2"/>
    </reaction>
</comment>
<dbReference type="InterPro" id="IPR003594">
    <property type="entry name" value="HATPase_dom"/>
</dbReference>
<dbReference type="FunFam" id="3.30.230.10:FF:000005">
    <property type="entry name" value="DNA gyrase subunit B"/>
    <property type="match status" value="1"/>
</dbReference>
<evidence type="ECO:0000313" key="14">
    <source>
        <dbReference type="Proteomes" id="UP000593910"/>
    </source>
</evidence>
<dbReference type="Gene3D" id="3.30.230.10">
    <property type="match status" value="1"/>
</dbReference>
<comment type="subunit">
    <text evidence="11">Heterotetramer, composed of two GyrA and two GyrB chains. In the heterotetramer, GyrA contains the active site tyrosine that forms a transient covalent intermediate with DNA, while GyrB binds cofactors and catalyzes ATP hydrolysis.</text>
</comment>
<comment type="subcellular location">
    <subcellularLocation>
        <location evidence="11">Cytoplasm</location>
    </subcellularLocation>
</comment>
<feature type="binding site" evidence="11">
    <location>
        <position position="494"/>
    </location>
    <ligand>
        <name>Mg(2+)</name>
        <dbReference type="ChEBI" id="CHEBI:18420"/>
        <label>2</label>
    </ligand>
</feature>
<keyword evidence="5 11" id="KW-0547">Nucleotide-binding</keyword>
<dbReference type="CDD" id="cd03366">
    <property type="entry name" value="TOPRIM_TopoIIA_GyrB"/>
    <property type="match status" value="1"/>
</dbReference>
<dbReference type="InterPro" id="IPR013506">
    <property type="entry name" value="Topo_IIA_bsu_dom2"/>
</dbReference>
<dbReference type="SUPFAM" id="SSF54211">
    <property type="entry name" value="Ribosomal protein S5 domain 2-like"/>
    <property type="match status" value="1"/>
</dbReference>
<dbReference type="InterPro" id="IPR001241">
    <property type="entry name" value="Topo_IIA"/>
</dbReference>
<evidence type="ECO:0000256" key="7">
    <source>
        <dbReference type="ARBA" id="ARBA00022842"/>
    </source>
</evidence>
<feature type="domain" description="Toprim" evidence="12">
    <location>
        <begin position="415"/>
        <end position="529"/>
    </location>
</feature>
<feature type="site" description="Interaction with DNA" evidence="11">
    <location>
        <position position="446"/>
    </location>
</feature>
<dbReference type="SMART" id="SM00387">
    <property type="entry name" value="HATPase_c"/>
    <property type="match status" value="1"/>
</dbReference>
<dbReference type="CDD" id="cd00822">
    <property type="entry name" value="TopoII_Trans_DNA_gyrase"/>
    <property type="match status" value="1"/>
</dbReference>
<dbReference type="FunFam" id="3.40.50.670:FF:000001">
    <property type="entry name" value="DNA topoisomerase 2"/>
    <property type="match status" value="1"/>
</dbReference>
<name>A0A7M3V8X8_9BACT</name>
<dbReference type="Pfam" id="PF02518">
    <property type="entry name" value="HATPase_c"/>
    <property type="match status" value="1"/>
</dbReference>
<dbReference type="EMBL" id="CP041165">
    <property type="protein sequence ID" value="QOP40211.1"/>
    <property type="molecule type" value="Genomic_DNA"/>
</dbReference>
<dbReference type="PROSITE" id="PS50880">
    <property type="entry name" value="TOPRIM"/>
    <property type="match status" value="1"/>
</dbReference>
<comment type="miscellaneous">
    <text evidence="11">Few gyrases are as efficient as E.coli at forming negative supercoils. Not all organisms have 2 type II topoisomerases; in organisms with a single type II topoisomerase this enzyme also has to decatenate newly replicated chromosomes.</text>
</comment>
<dbReference type="InterPro" id="IPR020568">
    <property type="entry name" value="Ribosomal_Su5_D2-typ_SF"/>
</dbReference>
<dbReference type="RefSeq" id="WP_193113644.1">
    <property type="nucleotide sequence ID" value="NZ_CP041165.1"/>
</dbReference>
<dbReference type="GO" id="GO:0006265">
    <property type="term" value="P:DNA topological change"/>
    <property type="evidence" value="ECO:0007669"/>
    <property type="project" value="UniProtKB-UniRule"/>
</dbReference>
<evidence type="ECO:0000256" key="8">
    <source>
        <dbReference type="ARBA" id="ARBA00023029"/>
    </source>
</evidence>
<dbReference type="InterPro" id="IPR014721">
    <property type="entry name" value="Ribsml_uS5_D2-typ_fold_subgr"/>
</dbReference>
<dbReference type="PRINTS" id="PR00418">
    <property type="entry name" value="TPI2FAMILY"/>
</dbReference>
<dbReference type="Pfam" id="PF00204">
    <property type="entry name" value="DNA_gyraseB"/>
    <property type="match status" value="1"/>
</dbReference>
<keyword evidence="6 11" id="KW-0067">ATP-binding</keyword>
<evidence type="ECO:0000256" key="4">
    <source>
        <dbReference type="ARBA" id="ARBA00022723"/>
    </source>
</evidence>
<organism evidence="13 14">
    <name type="scientific">Sulfurimonas marina</name>
    <dbReference type="NCBI Taxonomy" id="2590551"/>
    <lineage>
        <taxon>Bacteria</taxon>
        <taxon>Pseudomonadati</taxon>
        <taxon>Campylobacterota</taxon>
        <taxon>Epsilonproteobacteria</taxon>
        <taxon>Campylobacterales</taxon>
        <taxon>Sulfurimonadaceae</taxon>
        <taxon>Sulfurimonas</taxon>
    </lineage>
</organism>
<dbReference type="Pfam" id="PF00986">
    <property type="entry name" value="DNA_gyraseB_C"/>
    <property type="match status" value="1"/>
</dbReference>
<evidence type="ECO:0000259" key="12">
    <source>
        <dbReference type="PROSITE" id="PS50880"/>
    </source>
</evidence>
<dbReference type="GO" id="GO:0046872">
    <property type="term" value="F:metal ion binding"/>
    <property type="evidence" value="ECO:0007669"/>
    <property type="project" value="UniProtKB-KW"/>
</dbReference>
<dbReference type="GO" id="GO:0005737">
    <property type="term" value="C:cytoplasm"/>
    <property type="evidence" value="ECO:0007669"/>
    <property type="project" value="UniProtKB-SubCell"/>
</dbReference>
<keyword evidence="3 11" id="KW-0963">Cytoplasm</keyword>
<dbReference type="FunFam" id="3.30.565.10:FF:000002">
    <property type="entry name" value="DNA gyrase subunit B"/>
    <property type="match status" value="1"/>
</dbReference>
<gene>
    <name evidence="11 13" type="primary">gyrB</name>
    <name evidence="13" type="ORF">FJR03_00025</name>
</gene>
<dbReference type="GO" id="GO:0003918">
    <property type="term" value="F:DNA topoisomerase type II (double strand cut, ATP-hydrolyzing) activity"/>
    <property type="evidence" value="ECO:0007669"/>
    <property type="project" value="UniProtKB-UniRule"/>
</dbReference>
<dbReference type="GO" id="GO:0005694">
    <property type="term" value="C:chromosome"/>
    <property type="evidence" value="ECO:0007669"/>
    <property type="project" value="InterPro"/>
</dbReference>
<dbReference type="InterPro" id="IPR013760">
    <property type="entry name" value="Topo_IIA-like_dom_sf"/>
</dbReference>
<dbReference type="PANTHER" id="PTHR45866:SF1">
    <property type="entry name" value="DNA GYRASE SUBUNIT B, MITOCHONDRIAL"/>
    <property type="match status" value="1"/>
</dbReference>
<dbReference type="EC" id="5.6.2.2" evidence="11"/>
<feature type="binding site" evidence="11">
    <location>
        <position position="494"/>
    </location>
    <ligand>
        <name>Mg(2+)</name>
        <dbReference type="ChEBI" id="CHEBI:18420"/>
        <label>1</label>
        <note>catalytic</note>
    </ligand>
</feature>
<proteinExistence type="inferred from homology"/>
<dbReference type="GO" id="GO:0005524">
    <property type="term" value="F:ATP binding"/>
    <property type="evidence" value="ECO:0007669"/>
    <property type="project" value="UniProtKB-UniRule"/>
</dbReference>
<dbReference type="PANTHER" id="PTHR45866">
    <property type="entry name" value="DNA GYRASE/TOPOISOMERASE SUBUNIT B"/>
    <property type="match status" value="1"/>
</dbReference>